<proteinExistence type="predicted"/>
<name>A0A4V1J7L1_9BACT</name>
<gene>
    <name evidence="2" type="ORF">EOT04_02050</name>
</gene>
<protein>
    <recommendedName>
        <fullName evidence="1">DDH domain-containing protein</fullName>
    </recommendedName>
</protein>
<dbReference type="Gene3D" id="3.10.310.30">
    <property type="match status" value="1"/>
</dbReference>
<dbReference type="InterPro" id="IPR038763">
    <property type="entry name" value="DHH_sf"/>
</dbReference>
<dbReference type="AlphaFoldDB" id="A0A4V1J7L1"/>
<dbReference type="Pfam" id="PF01368">
    <property type="entry name" value="DHH"/>
    <property type="match status" value="1"/>
</dbReference>
<sequence length="328" mass="36195">MEERFFKALRDAKRVLVIQAENPDGDSLGSALALEEVLGGIDKTVALYCPVNIPRYLRYFTGWDRVSDLWPNAADMAIIVDSASATLLSRALIPEQLALLKKIPVAVFDHHVTPGDLPFRSINLVDPSMVATGELLFNVFKNLQLPITPAAAELLTMSILSDSLGLTSLATTSQTVRNVAELMDLGADLGQIENRRRQLMRKSPEILSYKAKLIERIEYYLDGQLALVTIPWEEIERYSDQYNPSMLVIDEIRLVEGVRLAAALKTYPDGRITGKLRANADAMIAETVAGAFGGGGHAYAAGFRVYDSLDNVKRELVQTTDKALKDQE</sequence>
<evidence type="ECO:0000259" key="1">
    <source>
        <dbReference type="Pfam" id="PF01368"/>
    </source>
</evidence>
<evidence type="ECO:0000313" key="3">
    <source>
        <dbReference type="Proteomes" id="UP000289269"/>
    </source>
</evidence>
<dbReference type="Gene3D" id="3.90.1640.10">
    <property type="entry name" value="inorganic pyrophosphatase (n-terminal core)"/>
    <property type="match status" value="1"/>
</dbReference>
<accession>A0A4V1J7L1</accession>
<evidence type="ECO:0000313" key="2">
    <source>
        <dbReference type="EMBL" id="RWZ79248.1"/>
    </source>
</evidence>
<dbReference type="InterPro" id="IPR051319">
    <property type="entry name" value="Oligoribo/pAp-PDE_c-di-AMP_PDE"/>
</dbReference>
<dbReference type="EMBL" id="SCKW01000017">
    <property type="protein sequence ID" value="RWZ79248.1"/>
    <property type="molecule type" value="Genomic_DNA"/>
</dbReference>
<dbReference type="InterPro" id="IPR001667">
    <property type="entry name" value="DDH_dom"/>
</dbReference>
<reference evidence="2" key="1">
    <citation type="submission" date="2019-01" db="EMBL/GenBank/DDBJ databases">
        <title>Genomic signatures and co-occurrence patterns of the ultra-small Saccharimodia (Patescibacteria phylum) suggest a symbiotic lifestyle.</title>
        <authorList>
            <person name="Lemos L."/>
            <person name="Medeiros J."/>
            <person name="Andreote F."/>
            <person name="Fernandes G."/>
            <person name="Varani A."/>
            <person name="Oliveira G."/>
            <person name="Pylro V."/>
        </authorList>
    </citation>
    <scope>NUCLEOTIDE SEQUENCE [LARGE SCALE GENOMIC DNA]</scope>
    <source>
        <strain evidence="2">AMD01</strain>
    </source>
</reference>
<keyword evidence="3" id="KW-1185">Reference proteome</keyword>
<organism evidence="2 3">
    <name type="scientific">Candidatus Chaera renei</name>
    <dbReference type="NCBI Taxonomy" id="2506947"/>
    <lineage>
        <taxon>Bacteria</taxon>
        <taxon>Candidatus Saccharimonadota</taxon>
        <taxon>Candidatus Saccharimonadia</taxon>
        <taxon>Candidatus Saccharimonadales</taxon>
        <taxon>Candidatus Saccharimonadaceae</taxon>
        <taxon>Candidatus Chaera</taxon>
    </lineage>
</organism>
<comment type="caution">
    <text evidence="2">The sequence shown here is derived from an EMBL/GenBank/DDBJ whole genome shotgun (WGS) entry which is preliminary data.</text>
</comment>
<dbReference type="SUPFAM" id="SSF64182">
    <property type="entry name" value="DHH phosphoesterases"/>
    <property type="match status" value="1"/>
</dbReference>
<feature type="domain" description="DDH" evidence="1">
    <location>
        <begin position="14"/>
        <end position="159"/>
    </location>
</feature>
<dbReference type="PANTHER" id="PTHR47618">
    <property type="entry name" value="BIFUNCTIONAL OLIGORIBONUCLEASE AND PAP PHOSPHATASE NRNA"/>
    <property type="match status" value="1"/>
</dbReference>
<dbReference type="Proteomes" id="UP000289269">
    <property type="component" value="Unassembled WGS sequence"/>
</dbReference>
<dbReference type="PANTHER" id="PTHR47618:SF1">
    <property type="entry name" value="BIFUNCTIONAL OLIGORIBONUCLEASE AND PAP PHOSPHATASE NRNA"/>
    <property type="match status" value="1"/>
</dbReference>